<reference evidence="6" key="1">
    <citation type="submission" date="2020-04" db="EMBL/GenBank/DDBJ databases">
        <authorList>
            <person name="Alioto T."/>
            <person name="Alioto T."/>
            <person name="Gomez Garrido J."/>
        </authorList>
    </citation>
    <scope>NUCLEOTIDE SEQUENCE</scope>
    <source>
        <strain evidence="6">A484AB</strain>
    </source>
</reference>
<keyword evidence="2" id="KW-0677">Repeat</keyword>
<dbReference type="SMART" id="SM00409">
    <property type="entry name" value="IG"/>
    <property type="match status" value="2"/>
</dbReference>
<evidence type="ECO:0000256" key="1">
    <source>
        <dbReference type="ARBA" id="ARBA00022729"/>
    </source>
</evidence>
<name>A0A7D9HPU2_PARCT</name>
<keyword evidence="3" id="KW-1015">Disulfide bond</keyword>
<accession>A0A7D9HPU2</accession>
<keyword evidence="1" id="KW-0732">Signal</keyword>
<dbReference type="PANTHER" id="PTHR12231:SF253">
    <property type="entry name" value="DPR-INTERACTING PROTEIN ETA, ISOFORM B-RELATED"/>
    <property type="match status" value="1"/>
</dbReference>
<dbReference type="InterPro" id="IPR003598">
    <property type="entry name" value="Ig_sub2"/>
</dbReference>
<feature type="region of interest" description="Disordered" evidence="5">
    <location>
        <begin position="1"/>
        <end position="33"/>
    </location>
</feature>
<dbReference type="SMART" id="SM00408">
    <property type="entry name" value="IGc2"/>
    <property type="match status" value="2"/>
</dbReference>
<dbReference type="PANTHER" id="PTHR12231">
    <property type="entry name" value="CTX-RELATED TYPE I TRANSMEMBRANE PROTEIN"/>
    <property type="match status" value="1"/>
</dbReference>
<dbReference type="CDD" id="cd00096">
    <property type="entry name" value="Ig"/>
    <property type="match status" value="2"/>
</dbReference>
<gene>
    <name evidence="6" type="ORF">PACLA_8A065129</name>
</gene>
<comment type="caution">
    <text evidence="6">The sequence shown here is derived from an EMBL/GenBank/DDBJ whole genome shotgun (WGS) entry which is preliminary data.</text>
</comment>
<dbReference type="PROSITE" id="PS50835">
    <property type="entry name" value="IG_LIKE"/>
    <property type="match status" value="2"/>
</dbReference>
<protein>
    <submittedName>
        <fullName evidence="6">Basement membrane-specific heparan sulfate proteoglycan core -like</fullName>
    </submittedName>
</protein>
<keyword evidence="4" id="KW-0393">Immunoglobulin domain</keyword>
<dbReference type="EMBL" id="CACRXK020000924">
    <property type="protein sequence ID" value="CAB3985804.1"/>
    <property type="molecule type" value="Genomic_DNA"/>
</dbReference>
<feature type="compositionally biased region" description="Basic and acidic residues" evidence="5">
    <location>
        <begin position="18"/>
        <end position="32"/>
    </location>
</feature>
<dbReference type="InterPro" id="IPR051170">
    <property type="entry name" value="Neural/epithelial_adhesion"/>
</dbReference>
<dbReference type="InterPro" id="IPR003599">
    <property type="entry name" value="Ig_sub"/>
</dbReference>
<evidence type="ECO:0000313" key="7">
    <source>
        <dbReference type="Proteomes" id="UP001152795"/>
    </source>
</evidence>
<organism evidence="6 7">
    <name type="scientific">Paramuricea clavata</name>
    <name type="common">Red gorgonian</name>
    <name type="synonym">Violescent sea-whip</name>
    <dbReference type="NCBI Taxonomy" id="317549"/>
    <lineage>
        <taxon>Eukaryota</taxon>
        <taxon>Metazoa</taxon>
        <taxon>Cnidaria</taxon>
        <taxon>Anthozoa</taxon>
        <taxon>Octocorallia</taxon>
        <taxon>Malacalcyonacea</taxon>
        <taxon>Plexauridae</taxon>
        <taxon>Paramuricea</taxon>
    </lineage>
</organism>
<evidence type="ECO:0000256" key="5">
    <source>
        <dbReference type="SAM" id="MobiDB-lite"/>
    </source>
</evidence>
<dbReference type="Proteomes" id="UP001152795">
    <property type="component" value="Unassembled WGS sequence"/>
</dbReference>
<dbReference type="InterPro" id="IPR007110">
    <property type="entry name" value="Ig-like_dom"/>
</dbReference>
<evidence type="ECO:0000313" key="6">
    <source>
        <dbReference type="EMBL" id="CAB3985804.1"/>
    </source>
</evidence>
<dbReference type="SUPFAM" id="SSF48726">
    <property type="entry name" value="Immunoglobulin"/>
    <property type="match status" value="2"/>
</dbReference>
<dbReference type="InterPro" id="IPR036179">
    <property type="entry name" value="Ig-like_dom_sf"/>
</dbReference>
<proteinExistence type="predicted"/>
<dbReference type="AlphaFoldDB" id="A0A7D9HPU2"/>
<evidence type="ECO:0000256" key="3">
    <source>
        <dbReference type="ARBA" id="ARBA00023157"/>
    </source>
</evidence>
<evidence type="ECO:0000256" key="2">
    <source>
        <dbReference type="ARBA" id="ARBA00022737"/>
    </source>
</evidence>
<sequence>MGNNGTKGDRGAPGPRGIKGDPGDIMKSKEAPPKITTHPPKIIFINEGVNLTLNCTAIGYPLPSVSWLKDDASLLGTQLFPERGKGTRLHFTKITYDRKGKYTCLARNSVGMASFDVKIIFKVPPKRLSLLETVAYKEYAVNLQCPVDSYPPAKVRWIKPGNTLSNGDVSVVNNTLNIRHVKEKHEGVYLCQAKNMFGSTFTALSVKVRNEGK</sequence>
<evidence type="ECO:0000256" key="4">
    <source>
        <dbReference type="ARBA" id="ARBA00023319"/>
    </source>
</evidence>
<keyword evidence="7" id="KW-1185">Reference proteome</keyword>
<dbReference type="Gene3D" id="2.60.40.10">
    <property type="entry name" value="Immunoglobulins"/>
    <property type="match status" value="2"/>
</dbReference>
<dbReference type="FunFam" id="2.60.40.10:FF:000032">
    <property type="entry name" value="palladin isoform X1"/>
    <property type="match status" value="1"/>
</dbReference>
<dbReference type="InterPro" id="IPR013783">
    <property type="entry name" value="Ig-like_fold"/>
</dbReference>
<dbReference type="Pfam" id="PF13927">
    <property type="entry name" value="Ig_3"/>
    <property type="match status" value="2"/>
</dbReference>
<dbReference type="OrthoDB" id="5986705at2759"/>